<evidence type="ECO:0000313" key="4">
    <source>
        <dbReference type="Proteomes" id="UP001310594"/>
    </source>
</evidence>
<dbReference type="AlphaFoldDB" id="A0AAN7ZPV0"/>
<dbReference type="PANTHER" id="PTHR34818:SF1">
    <property type="entry name" value="PROTEIN BLI-3"/>
    <property type="match status" value="1"/>
</dbReference>
<comment type="caution">
    <text evidence="3">The sequence shown here is derived from an EMBL/GenBank/DDBJ whole genome shotgun (WGS) entry which is preliminary data.</text>
</comment>
<proteinExistence type="predicted"/>
<dbReference type="Gene3D" id="2.30.110.10">
    <property type="entry name" value="Electron Transport, Fmn-binding Protein, Chain A"/>
    <property type="match status" value="1"/>
</dbReference>
<name>A0AAN7ZPV0_9PEZI</name>
<dbReference type="InterPro" id="IPR038725">
    <property type="entry name" value="YdaG_split_barrel_FMN-bd"/>
</dbReference>
<feature type="compositionally biased region" description="Polar residues" evidence="1">
    <location>
        <begin position="1"/>
        <end position="10"/>
    </location>
</feature>
<dbReference type="PANTHER" id="PTHR34818">
    <property type="entry name" value="PROTEIN BLI-3"/>
    <property type="match status" value="1"/>
</dbReference>
<evidence type="ECO:0000256" key="1">
    <source>
        <dbReference type="SAM" id="MobiDB-lite"/>
    </source>
</evidence>
<dbReference type="Proteomes" id="UP001310594">
    <property type="component" value="Unassembled WGS sequence"/>
</dbReference>
<reference evidence="3" key="1">
    <citation type="submission" date="2023-08" db="EMBL/GenBank/DDBJ databases">
        <title>Black Yeasts Isolated from many extreme environments.</title>
        <authorList>
            <person name="Coleine C."/>
            <person name="Stajich J.E."/>
            <person name="Selbmann L."/>
        </authorList>
    </citation>
    <scope>NUCLEOTIDE SEQUENCE</scope>
    <source>
        <strain evidence="3">CCFEE 5810</strain>
    </source>
</reference>
<dbReference type="InterPro" id="IPR012349">
    <property type="entry name" value="Split_barrel_FMN-bd"/>
</dbReference>
<dbReference type="EMBL" id="JAVRQU010000004">
    <property type="protein sequence ID" value="KAK5704201.1"/>
    <property type="molecule type" value="Genomic_DNA"/>
</dbReference>
<dbReference type="InterPro" id="IPR052917">
    <property type="entry name" value="Stress-Dev_Protein"/>
</dbReference>
<accession>A0AAN7ZPV0</accession>
<organism evidence="3 4">
    <name type="scientific">Elasticomyces elasticus</name>
    <dbReference type="NCBI Taxonomy" id="574655"/>
    <lineage>
        <taxon>Eukaryota</taxon>
        <taxon>Fungi</taxon>
        <taxon>Dikarya</taxon>
        <taxon>Ascomycota</taxon>
        <taxon>Pezizomycotina</taxon>
        <taxon>Dothideomycetes</taxon>
        <taxon>Dothideomycetidae</taxon>
        <taxon>Mycosphaerellales</taxon>
        <taxon>Teratosphaeriaceae</taxon>
        <taxon>Elasticomyces</taxon>
    </lineage>
</organism>
<sequence length="206" mass="22146">MSGGFSNTDSVPAGQPADPYTAKNIQDPSLKEKVEDLVNFVNRCKFCMMATKTDDGLLVSRCMALAGKEGHGVDFIFHANSESGKTDDLKANSDVNLGFLNNSGEWASISGHASIETDRDIVHKYYSPALKAWIGDLGDGKHDGGPDDPRVVVIKVKSQTIQYAVSRHTAIGGAIEFAKGVITGEAPQVNKLRHLDESELQQARSA</sequence>
<feature type="region of interest" description="Disordered" evidence="1">
    <location>
        <begin position="1"/>
        <end position="26"/>
    </location>
</feature>
<evidence type="ECO:0000313" key="3">
    <source>
        <dbReference type="EMBL" id="KAK5704201.1"/>
    </source>
</evidence>
<dbReference type="Pfam" id="PF16242">
    <property type="entry name" value="Pyrid_ox_like"/>
    <property type="match status" value="1"/>
</dbReference>
<protein>
    <recommendedName>
        <fullName evidence="2">General stress protein FMN-binding split barrel domain-containing protein</fullName>
    </recommendedName>
</protein>
<evidence type="ECO:0000259" key="2">
    <source>
        <dbReference type="Pfam" id="PF16242"/>
    </source>
</evidence>
<gene>
    <name evidence="3" type="ORF">LTR97_003214</name>
</gene>
<feature type="domain" description="General stress protein FMN-binding split barrel" evidence="2">
    <location>
        <begin position="32"/>
        <end position="187"/>
    </location>
</feature>
<dbReference type="SUPFAM" id="SSF50475">
    <property type="entry name" value="FMN-binding split barrel"/>
    <property type="match status" value="1"/>
</dbReference>